<gene>
    <name evidence="1" type="ORF">BBK36DRAFT_22657</name>
</gene>
<dbReference type="Proteomes" id="UP000241546">
    <property type="component" value="Unassembled WGS sequence"/>
</dbReference>
<dbReference type="EMBL" id="KZ680219">
    <property type="protein sequence ID" value="PTB63384.1"/>
    <property type="molecule type" value="Genomic_DNA"/>
</dbReference>
<dbReference type="Pfam" id="PF14223">
    <property type="entry name" value="Retrotran_gag_2"/>
    <property type="match status" value="1"/>
</dbReference>
<name>A0A2T4B245_9HYPO</name>
<dbReference type="AlphaFoldDB" id="A0A2T4B245"/>
<keyword evidence="2" id="KW-1185">Reference proteome</keyword>
<evidence type="ECO:0000313" key="2">
    <source>
        <dbReference type="Proteomes" id="UP000241546"/>
    </source>
</evidence>
<dbReference type="OrthoDB" id="3740850at2759"/>
<dbReference type="GeneID" id="36606065"/>
<reference evidence="2" key="1">
    <citation type="submission" date="2016-07" db="EMBL/GenBank/DDBJ databases">
        <title>Multiple horizontal gene transfer events from other fungi enriched the ability of initially mycotrophic Trichoderma (Ascomycota) to feed on dead plant biomass.</title>
        <authorList>
            <consortium name="DOE Joint Genome Institute"/>
            <person name="Atanasova L."/>
            <person name="Chenthamara K."/>
            <person name="Zhang J."/>
            <person name="Grujic M."/>
            <person name="Henrissat B."/>
            <person name="Kuo A."/>
            <person name="Aerts A."/>
            <person name="Salamov A."/>
            <person name="Lipzen A."/>
            <person name="Labutti K."/>
            <person name="Barry K."/>
            <person name="Miao Y."/>
            <person name="Rahimi M.J."/>
            <person name="Shen Q."/>
            <person name="Grigoriev I.V."/>
            <person name="Kubicek C.P."/>
            <person name="Druzhinina I.S."/>
        </authorList>
    </citation>
    <scope>NUCLEOTIDE SEQUENCE [LARGE SCALE GENOMIC DNA]</scope>
    <source>
        <strain evidence="2">TUCIM 6016</strain>
    </source>
</reference>
<evidence type="ECO:0000313" key="1">
    <source>
        <dbReference type="EMBL" id="PTB63384.1"/>
    </source>
</evidence>
<accession>A0A2T4B245</accession>
<evidence type="ECO:0008006" key="3">
    <source>
        <dbReference type="Google" id="ProtNLM"/>
    </source>
</evidence>
<organism evidence="1 2">
    <name type="scientific">Trichoderma citrinoviride</name>
    <dbReference type="NCBI Taxonomy" id="58853"/>
    <lineage>
        <taxon>Eukaryota</taxon>
        <taxon>Fungi</taxon>
        <taxon>Dikarya</taxon>
        <taxon>Ascomycota</taxon>
        <taxon>Pezizomycotina</taxon>
        <taxon>Sordariomycetes</taxon>
        <taxon>Hypocreomycetidae</taxon>
        <taxon>Hypocreales</taxon>
        <taxon>Hypocreaceae</taxon>
        <taxon>Trichoderma</taxon>
    </lineage>
</organism>
<proteinExistence type="predicted"/>
<dbReference type="RefSeq" id="XP_024746704.1">
    <property type="nucleotide sequence ID" value="XM_024897947.1"/>
</dbReference>
<protein>
    <recommendedName>
        <fullName evidence="3">DUF4219 domain-containing protein</fullName>
    </recommendedName>
</protein>
<sequence length="302" mass="34147">MMSSNGASTFEIDPSSLPQLDSSGSNYPVWRPAWTIVFKYAELWDIVSYGKAPAVTTETPALTALSAQIVQRKKDDTKAMVMLMSAVHPDLVYLVTTTSSAHQAWTTLKDRFDRDAAQSTIQHDRDAAQFTIQQFRQLISLRYNTSDDLVQHLNLFRQTWTALERRCKASSHGLAKDLNTVFSSESIKGSFFLATLPEEMNTIVDNLSTQNVNKFAEIEPQMVDIANRHARPTDDKAFYTKTAGKATRRRTTRSSDECTWCHKHNLSFVGHVYTDCHKLADYKKQKDNKKDQNAAKKKGKGK</sequence>